<name>A0A811LPZ4_9BILA</name>
<feature type="compositionally biased region" description="Low complexity" evidence="1">
    <location>
        <begin position="106"/>
        <end position="115"/>
    </location>
</feature>
<dbReference type="EMBL" id="CAJFDH010000006">
    <property type="protein sequence ID" value="CAD5229147.1"/>
    <property type="molecule type" value="Genomic_DNA"/>
</dbReference>
<proteinExistence type="predicted"/>
<dbReference type="OrthoDB" id="5868946at2759"/>
<reference evidence="2" key="1">
    <citation type="submission" date="2020-09" db="EMBL/GenBank/DDBJ databases">
        <authorList>
            <person name="Kikuchi T."/>
        </authorList>
    </citation>
    <scope>NUCLEOTIDE SEQUENCE</scope>
    <source>
        <strain evidence="2">SH1</strain>
    </source>
</reference>
<feature type="region of interest" description="Disordered" evidence="1">
    <location>
        <begin position="84"/>
        <end position="218"/>
    </location>
</feature>
<organism evidence="2 3">
    <name type="scientific">Bursaphelenchus okinawaensis</name>
    <dbReference type="NCBI Taxonomy" id="465554"/>
    <lineage>
        <taxon>Eukaryota</taxon>
        <taxon>Metazoa</taxon>
        <taxon>Ecdysozoa</taxon>
        <taxon>Nematoda</taxon>
        <taxon>Chromadorea</taxon>
        <taxon>Rhabditida</taxon>
        <taxon>Tylenchina</taxon>
        <taxon>Tylenchomorpha</taxon>
        <taxon>Aphelenchoidea</taxon>
        <taxon>Aphelenchoididae</taxon>
        <taxon>Bursaphelenchus</taxon>
    </lineage>
</organism>
<dbReference type="EMBL" id="CAJFCW020000006">
    <property type="protein sequence ID" value="CAG9125892.1"/>
    <property type="molecule type" value="Genomic_DNA"/>
</dbReference>
<evidence type="ECO:0000313" key="3">
    <source>
        <dbReference type="Proteomes" id="UP000614601"/>
    </source>
</evidence>
<accession>A0A811LPZ4</accession>
<evidence type="ECO:0000256" key="1">
    <source>
        <dbReference type="SAM" id="MobiDB-lite"/>
    </source>
</evidence>
<gene>
    <name evidence="2" type="ORF">BOKJ2_LOCUS13206</name>
</gene>
<sequence>MSSAPNLKPGRFRAAHASFRLRMLQEQHAPIAEPSLIPKSVVEIGFGPITIWESAPRHIDHRSCRILALGMKDKDKKLRKFQFHHAPKSDPTSPAAGTSKEPPPALDLSKVLSTSSKKKKGTPPHTPTKLGFDSDSIFKPRVNRTASTGSYKQKKYSTPLMEDTNLHSPVNAGAGTPVAPCASPTSGTPAGPLTPKASRGSLREAGTSSSAAPFEKPKSKFKMAHESFRIRMFQEQYGFEPVI</sequence>
<evidence type="ECO:0000313" key="2">
    <source>
        <dbReference type="EMBL" id="CAD5229147.1"/>
    </source>
</evidence>
<protein>
    <submittedName>
        <fullName evidence="2">Uncharacterized protein</fullName>
    </submittedName>
</protein>
<dbReference type="AlphaFoldDB" id="A0A811LPZ4"/>
<comment type="caution">
    <text evidence="2">The sequence shown here is derived from an EMBL/GenBank/DDBJ whole genome shotgun (WGS) entry which is preliminary data.</text>
</comment>
<dbReference type="Proteomes" id="UP000783686">
    <property type="component" value="Unassembled WGS sequence"/>
</dbReference>
<dbReference type="Proteomes" id="UP000614601">
    <property type="component" value="Unassembled WGS sequence"/>
</dbReference>
<keyword evidence="3" id="KW-1185">Reference proteome</keyword>